<dbReference type="Pfam" id="PF00566">
    <property type="entry name" value="RabGAP-TBC"/>
    <property type="match status" value="1"/>
</dbReference>
<dbReference type="KEGG" id="bmic:BMR1_02g03000"/>
<evidence type="ECO:0000256" key="6">
    <source>
        <dbReference type="ARBA" id="ARBA00034103"/>
    </source>
</evidence>
<proteinExistence type="predicted"/>
<feature type="compositionally biased region" description="Polar residues" evidence="7">
    <location>
        <begin position="207"/>
        <end position="220"/>
    </location>
</feature>
<dbReference type="SUPFAM" id="SSF47923">
    <property type="entry name" value="Ypt/Rab-GAP domain of gyp1p"/>
    <property type="match status" value="1"/>
</dbReference>
<dbReference type="InterPro" id="IPR035969">
    <property type="entry name" value="Rab-GAP_TBC_sf"/>
</dbReference>
<reference evidence="9 10" key="1">
    <citation type="journal article" date="2012" name="Nucleic Acids Res.">
        <title>Sequencing of the smallest Apicomplexan genome from the human pathogen Babesia microti.</title>
        <authorList>
            <person name="Cornillot E."/>
            <person name="Hadj-Kaddour K."/>
            <person name="Dassouli A."/>
            <person name="Noel B."/>
            <person name="Ranwez V."/>
            <person name="Vacherie B."/>
            <person name="Augagneur Y."/>
            <person name="Bres V."/>
            <person name="Duclos A."/>
            <person name="Randazzo S."/>
            <person name="Carcy B."/>
            <person name="Debierre-Grockiego F."/>
            <person name="Delbecq S."/>
            <person name="Moubri-Menage K."/>
            <person name="Shams-Eldin H."/>
            <person name="Usmani-Brown S."/>
            <person name="Bringaud F."/>
            <person name="Wincker P."/>
            <person name="Vivares C.P."/>
            <person name="Schwarz R.T."/>
            <person name="Schetters T.P."/>
            <person name="Krause P.J."/>
            <person name="Gorenflot A."/>
            <person name="Berry V."/>
            <person name="Barbe V."/>
            <person name="Ben Mamoun C."/>
        </authorList>
    </citation>
    <scope>NUCLEOTIDE SEQUENCE [LARGE SCALE GENOMIC DNA]</scope>
    <source>
        <strain evidence="9 10">RI</strain>
    </source>
</reference>
<dbReference type="AlphaFoldDB" id="A0A1R4AAN8"/>
<dbReference type="Gene3D" id="1.10.472.80">
    <property type="entry name" value="Ypt/Rab-GAP domain of gyp1p, domain 3"/>
    <property type="match status" value="1"/>
</dbReference>
<keyword evidence="5" id="KW-0968">Cytoplasmic vesicle</keyword>
<dbReference type="OrthoDB" id="26679at2759"/>
<dbReference type="PANTHER" id="PTHR23354">
    <property type="entry name" value="NUCLEOLAR PROTEIN 7/ESTROGEN RECEPTOR COACTIVATOR-RELATED"/>
    <property type="match status" value="1"/>
</dbReference>
<dbReference type="GO" id="GO:0012505">
    <property type="term" value="C:endomembrane system"/>
    <property type="evidence" value="ECO:0007669"/>
    <property type="project" value="UniProtKB-SubCell"/>
</dbReference>
<dbReference type="SMART" id="SM00584">
    <property type="entry name" value="TLDc"/>
    <property type="match status" value="1"/>
</dbReference>
<feature type="region of interest" description="Disordered" evidence="7">
    <location>
        <begin position="141"/>
        <end position="233"/>
    </location>
</feature>
<dbReference type="GeneID" id="24424381"/>
<reference evidence="9 10" key="3">
    <citation type="journal article" date="2016" name="Sci. Rep.">
        <title>Genome-wide diversity and gene expression profiling of Babesia microti isolates identify polymorphic genes that mediate host-pathogen interactions.</title>
        <authorList>
            <person name="Silva J.C."/>
            <person name="Cornillot E."/>
            <person name="McCracken C."/>
            <person name="Usmani-Brown S."/>
            <person name="Dwivedi A."/>
            <person name="Ifeonu O.O."/>
            <person name="Crabtree J."/>
            <person name="Gotia H.T."/>
            <person name="Virji A.Z."/>
            <person name="Reynes C."/>
            <person name="Colinge J."/>
            <person name="Kumar V."/>
            <person name="Lawres L."/>
            <person name="Pazzi J.E."/>
            <person name="Pablo J.V."/>
            <person name="Hung C."/>
            <person name="Brancato J."/>
            <person name="Kumari P."/>
            <person name="Orvis J."/>
            <person name="Tretina K."/>
            <person name="Chibucos M."/>
            <person name="Ott S."/>
            <person name="Sadzewicz L."/>
            <person name="Sengamalay N."/>
            <person name="Shetty A.C."/>
            <person name="Su Q."/>
            <person name="Tallon L."/>
            <person name="Fraser C.M."/>
            <person name="Frutos R."/>
            <person name="Molina D.M."/>
            <person name="Krause P.J."/>
            <person name="Ben Mamoun C."/>
        </authorList>
    </citation>
    <scope>NUCLEOTIDE SEQUENCE [LARGE SCALE GENOMIC DNA]</scope>
    <source>
        <strain evidence="9 10">RI</strain>
    </source>
</reference>
<feature type="domain" description="TLDc" evidence="8">
    <location>
        <begin position="736"/>
        <end position="903"/>
    </location>
</feature>
<dbReference type="InterPro" id="IPR006571">
    <property type="entry name" value="TLDc_dom"/>
</dbReference>
<sequence>MDSEPSSNSARKGDNPHNLSVNASIFREWRTPQAEELELSMWTLKMLESAVALDYEQYGALKTAIHRGVPDILKPYVWIKANEADKFYKSHPNFYETCLESTFGNHMPATLSEQCPTFCGGLMGFEQDLYEQSDSNDIGEAELSTQDYDPGPTADRYDNMDCSSNISETGKQHHNISIYAPDSTNLDGKNNEQYVEGTDGKGGTYHSPKSLTNPHVNDNSKSADDKVDKTDSGDINSFIKERVEPHRVPRNVFRMKGPERMREMSSIFVSRESSISNVPRRSFIRSLFKRKKMDENLVGIGHRHLSEPLIEISGKYNLPPLATHLSHLQHKTLDGIKLKEIKNNRPTYNRQGNSIAAGSDCGSNSSCGAYYGSVHESENEDVKKMLWFSNLARIDSDSNVHEGQNRCASNFFRRFYRILCCRAHSANNDVLHKIYKRIGSSDRDKCTATELLNIDIAKIDTDKLKEPVSPGPVSGQQQFLQLVATREKVQQNIKTSVYNLQDVTDFCILLTPIGIEQVKRILWCLNTSYSSKVEYMPMIPTLCCVLLVYLIPEVVICVLYKLLKRATEQTNDLFVACSRVEFIYLVKTCYSKAKMLNNVAISYLEKLGVDLLAWISRVIQRGFTFILPFDHILRILGAYLFQGDEILCRYILSILKLLQPELLKCCDKESADQVLYYAGLRSNPNLDEITKIAYNFRLSFRRPNSAEKLDVDHQTSYLRPIGIKLFYRPRLNHVSEIVKVHEWEELWTWMNDSYRILDPEMLYCSTTDGYNMFSLIRKFEALRTDSIPALLFIQTYALDTIGVFIPQLCKFPKDGIYTHNALDRESFVFTCKPMFQAYSWMDKGGPSITQECIKVGLNGIALYVDKNLHSGYSSACATYKSPALVKDYSGHFYISTLELWILS</sequence>
<keyword evidence="4" id="KW-0472">Membrane</keyword>
<evidence type="ECO:0000259" key="8">
    <source>
        <dbReference type="PROSITE" id="PS51886"/>
    </source>
</evidence>
<organism evidence="9 10">
    <name type="scientific">Babesia microti (strain RI)</name>
    <dbReference type="NCBI Taxonomy" id="1133968"/>
    <lineage>
        <taxon>Eukaryota</taxon>
        <taxon>Sar</taxon>
        <taxon>Alveolata</taxon>
        <taxon>Apicomplexa</taxon>
        <taxon>Aconoidasida</taxon>
        <taxon>Piroplasmida</taxon>
        <taxon>Babesiidae</taxon>
        <taxon>Babesia</taxon>
    </lineage>
</organism>
<accession>A0A1R4AAN8</accession>
<evidence type="ECO:0000256" key="7">
    <source>
        <dbReference type="SAM" id="MobiDB-lite"/>
    </source>
</evidence>
<name>A0A1R4AAN8_BABMR</name>
<reference evidence="9 10" key="2">
    <citation type="journal article" date="2013" name="PLoS ONE">
        <title>Whole genome mapping and re-organization of the nuclear and mitochondrial genomes of Babesia microti isolates.</title>
        <authorList>
            <person name="Cornillot E."/>
            <person name="Dassouli A."/>
            <person name="Garg A."/>
            <person name="Pachikara N."/>
            <person name="Randazzo S."/>
            <person name="Depoix D."/>
            <person name="Carcy B."/>
            <person name="Delbecq S."/>
            <person name="Frutos R."/>
            <person name="Silva J.C."/>
            <person name="Sutton R."/>
            <person name="Krause P.J."/>
            <person name="Mamoun C.B."/>
        </authorList>
    </citation>
    <scope>NUCLEOTIDE SEQUENCE [LARGE SCALE GENOMIC DNA]</scope>
    <source>
        <strain evidence="9 10">RI</strain>
    </source>
</reference>
<keyword evidence="10" id="KW-1185">Reference proteome</keyword>
<dbReference type="PROSITE" id="PS51886">
    <property type="entry name" value="TLDC"/>
    <property type="match status" value="1"/>
</dbReference>
<dbReference type="GO" id="GO:0030659">
    <property type="term" value="C:cytoplasmic vesicle membrane"/>
    <property type="evidence" value="ECO:0007669"/>
    <property type="project" value="UniProtKB-SubCell"/>
</dbReference>
<dbReference type="RefSeq" id="XP_021338262.1">
    <property type="nucleotide sequence ID" value="XM_021481643.1"/>
</dbReference>
<dbReference type="EMBL" id="FO082872">
    <property type="protein sequence ID" value="SJK86066.1"/>
    <property type="molecule type" value="Genomic_DNA"/>
</dbReference>
<evidence type="ECO:0000256" key="3">
    <source>
        <dbReference type="ARBA" id="ARBA00023018"/>
    </source>
</evidence>
<feature type="compositionally biased region" description="Basic and acidic residues" evidence="7">
    <location>
        <begin position="221"/>
        <end position="232"/>
    </location>
</feature>
<protein>
    <submittedName>
        <fullName evidence="9">TBC1 domain family member 24</fullName>
    </submittedName>
</protein>
<dbReference type="VEuPathDB" id="PiroplasmaDB:BMR1_02g03000"/>
<evidence type="ECO:0000313" key="9">
    <source>
        <dbReference type="EMBL" id="SJK86066.1"/>
    </source>
</evidence>
<gene>
    <name evidence="9" type="ORF">BMR1_02g03000</name>
</gene>
<evidence type="ECO:0000256" key="5">
    <source>
        <dbReference type="ARBA" id="ARBA00023329"/>
    </source>
</evidence>
<evidence type="ECO:0000256" key="2">
    <source>
        <dbReference type="ARBA" id="ARBA00004184"/>
    </source>
</evidence>
<dbReference type="InterPro" id="IPR000195">
    <property type="entry name" value="Rab-GAP-TBC_dom"/>
</dbReference>
<dbReference type="Proteomes" id="UP000002899">
    <property type="component" value="Chromosome II"/>
</dbReference>
<dbReference type="Pfam" id="PF07534">
    <property type="entry name" value="TLD"/>
    <property type="match status" value="1"/>
</dbReference>
<evidence type="ECO:0000313" key="10">
    <source>
        <dbReference type="Proteomes" id="UP000002899"/>
    </source>
</evidence>
<comment type="subcellular location">
    <subcellularLocation>
        <location evidence="1">Cytoplasmic vesicle membrane</location>
    </subcellularLocation>
    <subcellularLocation>
        <location evidence="2">Endomembrane system</location>
        <topology evidence="2">Peripheral membrane protein</topology>
    </subcellularLocation>
    <subcellularLocation>
        <location evidence="6">Synapse</location>
    </subcellularLocation>
</comment>
<evidence type="ECO:0000256" key="1">
    <source>
        <dbReference type="ARBA" id="ARBA00004156"/>
    </source>
</evidence>
<evidence type="ECO:0000256" key="4">
    <source>
        <dbReference type="ARBA" id="ARBA00023136"/>
    </source>
</evidence>
<feature type="compositionally biased region" description="Polar residues" evidence="7">
    <location>
        <begin position="182"/>
        <end position="193"/>
    </location>
</feature>
<keyword evidence="3" id="KW-0770">Synapse</keyword>